<proteinExistence type="predicted"/>
<keyword evidence="2" id="KW-1185">Reference proteome</keyword>
<evidence type="ECO:0000313" key="2">
    <source>
        <dbReference type="Proteomes" id="UP001605036"/>
    </source>
</evidence>
<dbReference type="AlphaFoldDB" id="A0ABD1ZKT4"/>
<reference evidence="1 2" key="1">
    <citation type="submission" date="2024-09" db="EMBL/GenBank/DDBJ databases">
        <title>Chromosome-scale assembly of Riccia fluitans.</title>
        <authorList>
            <person name="Paukszto L."/>
            <person name="Sawicki J."/>
            <person name="Karawczyk K."/>
            <person name="Piernik-Szablinska J."/>
            <person name="Szczecinska M."/>
            <person name="Mazdziarz M."/>
        </authorList>
    </citation>
    <scope>NUCLEOTIDE SEQUENCE [LARGE SCALE GENOMIC DNA]</scope>
    <source>
        <strain evidence="1">Rf_01</strain>
        <tissue evidence="1">Aerial parts of the thallus</tissue>
    </source>
</reference>
<dbReference type="EMBL" id="JBHFFA010000001">
    <property type="protein sequence ID" value="KAL2650859.1"/>
    <property type="molecule type" value="Genomic_DNA"/>
</dbReference>
<name>A0ABD1ZKT4_9MARC</name>
<dbReference type="Proteomes" id="UP001605036">
    <property type="component" value="Unassembled WGS sequence"/>
</dbReference>
<protein>
    <submittedName>
        <fullName evidence="1">Uncharacterized protein</fullName>
    </submittedName>
</protein>
<gene>
    <name evidence="1" type="ORF">R1flu_018987</name>
</gene>
<organism evidence="1 2">
    <name type="scientific">Riccia fluitans</name>
    <dbReference type="NCBI Taxonomy" id="41844"/>
    <lineage>
        <taxon>Eukaryota</taxon>
        <taxon>Viridiplantae</taxon>
        <taxon>Streptophyta</taxon>
        <taxon>Embryophyta</taxon>
        <taxon>Marchantiophyta</taxon>
        <taxon>Marchantiopsida</taxon>
        <taxon>Marchantiidae</taxon>
        <taxon>Marchantiales</taxon>
        <taxon>Ricciaceae</taxon>
        <taxon>Riccia</taxon>
    </lineage>
</organism>
<accession>A0ABD1ZKT4</accession>
<comment type="caution">
    <text evidence="1">The sequence shown here is derived from an EMBL/GenBank/DDBJ whole genome shotgun (WGS) entry which is preliminary data.</text>
</comment>
<evidence type="ECO:0000313" key="1">
    <source>
        <dbReference type="EMBL" id="KAL2650859.1"/>
    </source>
</evidence>
<sequence length="97" mass="10996">MVGRGRRHQEAEWNQNFVLNSDIKEMEEMDIDVIQRVQATYVSHLFGGGEEARHREVKICYTITTAHSLVAIERAGCYHSRGQIILLLEDNGGGIIN</sequence>